<comment type="caution">
    <text evidence="1">The sequence shown here is derived from an EMBL/GenBank/DDBJ whole genome shotgun (WGS) entry which is preliminary data.</text>
</comment>
<dbReference type="Proteomes" id="UP000789366">
    <property type="component" value="Unassembled WGS sequence"/>
</dbReference>
<protein>
    <submittedName>
        <fullName evidence="1">14074_t:CDS:1</fullName>
    </submittedName>
</protein>
<dbReference type="EMBL" id="CAJVPW010053330">
    <property type="protein sequence ID" value="CAG8769823.1"/>
    <property type="molecule type" value="Genomic_DNA"/>
</dbReference>
<organism evidence="1 2">
    <name type="scientific">Cetraspora pellucida</name>
    <dbReference type="NCBI Taxonomy" id="1433469"/>
    <lineage>
        <taxon>Eukaryota</taxon>
        <taxon>Fungi</taxon>
        <taxon>Fungi incertae sedis</taxon>
        <taxon>Mucoromycota</taxon>
        <taxon>Glomeromycotina</taxon>
        <taxon>Glomeromycetes</taxon>
        <taxon>Diversisporales</taxon>
        <taxon>Gigasporaceae</taxon>
        <taxon>Cetraspora</taxon>
    </lineage>
</organism>
<feature type="non-terminal residue" evidence="1">
    <location>
        <position position="80"/>
    </location>
</feature>
<reference evidence="1" key="1">
    <citation type="submission" date="2021-06" db="EMBL/GenBank/DDBJ databases">
        <authorList>
            <person name="Kallberg Y."/>
            <person name="Tangrot J."/>
            <person name="Rosling A."/>
        </authorList>
    </citation>
    <scope>NUCLEOTIDE SEQUENCE</scope>
    <source>
        <strain evidence="1">28 12/20/2015</strain>
    </source>
</reference>
<proteinExistence type="predicted"/>
<evidence type="ECO:0000313" key="2">
    <source>
        <dbReference type="Proteomes" id="UP000789366"/>
    </source>
</evidence>
<accession>A0ACA9QYY8</accession>
<name>A0ACA9QYY8_9GLOM</name>
<feature type="non-terminal residue" evidence="1">
    <location>
        <position position="1"/>
    </location>
</feature>
<keyword evidence="2" id="KW-1185">Reference proteome</keyword>
<sequence>DEDSLMNILEDDKRTIVKGPLNTATKIISSAQIGYDSSNLSTPQEIITNDGFTTITRKKKKSDRATGVNANDNRVSSYKK</sequence>
<evidence type="ECO:0000313" key="1">
    <source>
        <dbReference type="EMBL" id="CAG8769823.1"/>
    </source>
</evidence>
<gene>
    <name evidence="1" type="ORF">SPELUC_LOCUS15702</name>
</gene>